<dbReference type="Gene3D" id="1.50.10.100">
    <property type="entry name" value="Chondroitin AC/alginate lyase"/>
    <property type="match status" value="1"/>
</dbReference>
<reference evidence="6" key="2">
    <citation type="journal article" date="2023" name="IMA Fungus">
        <title>Comparative genomic study of the Penicillium genus elucidates a diverse pangenome and 15 lateral gene transfer events.</title>
        <authorList>
            <person name="Petersen C."/>
            <person name="Sorensen T."/>
            <person name="Nielsen M.R."/>
            <person name="Sondergaard T.E."/>
            <person name="Sorensen J.L."/>
            <person name="Fitzpatrick D.A."/>
            <person name="Frisvad J.C."/>
            <person name="Nielsen K.L."/>
        </authorList>
    </citation>
    <scope>NUCLEOTIDE SEQUENCE</scope>
    <source>
        <strain evidence="6">IBT 16125</strain>
    </source>
</reference>
<dbReference type="Pfam" id="PF05426">
    <property type="entry name" value="Alginate_lyase"/>
    <property type="match status" value="1"/>
</dbReference>
<keyword evidence="1 4" id="KW-0732">Signal</keyword>
<evidence type="ECO:0000259" key="5">
    <source>
        <dbReference type="Pfam" id="PF05426"/>
    </source>
</evidence>
<accession>A0AAD6C0R8</accession>
<dbReference type="InterPro" id="IPR008929">
    <property type="entry name" value="Chondroitin_lyas"/>
</dbReference>
<keyword evidence="2" id="KW-0456">Lyase</keyword>
<name>A0AAD6C0R8_9EURO</name>
<feature type="domain" description="Alginate lyase" evidence="5">
    <location>
        <begin position="65"/>
        <end position="285"/>
    </location>
</feature>
<dbReference type="Proteomes" id="UP001213681">
    <property type="component" value="Unassembled WGS sequence"/>
</dbReference>
<keyword evidence="7" id="KW-1185">Reference proteome</keyword>
<gene>
    <name evidence="6" type="ORF">N7458_011235</name>
</gene>
<feature type="region of interest" description="Disordered" evidence="3">
    <location>
        <begin position="462"/>
        <end position="503"/>
    </location>
</feature>
<dbReference type="InterPro" id="IPR008397">
    <property type="entry name" value="Alginate_lyase_dom"/>
</dbReference>
<organism evidence="6 7">
    <name type="scientific">Penicillium daleae</name>
    <dbReference type="NCBI Taxonomy" id="63821"/>
    <lineage>
        <taxon>Eukaryota</taxon>
        <taxon>Fungi</taxon>
        <taxon>Dikarya</taxon>
        <taxon>Ascomycota</taxon>
        <taxon>Pezizomycotina</taxon>
        <taxon>Eurotiomycetes</taxon>
        <taxon>Eurotiomycetidae</taxon>
        <taxon>Eurotiales</taxon>
        <taxon>Aspergillaceae</taxon>
        <taxon>Penicillium</taxon>
    </lineage>
</organism>
<proteinExistence type="predicted"/>
<evidence type="ECO:0000256" key="2">
    <source>
        <dbReference type="ARBA" id="ARBA00023239"/>
    </source>
</evidence>
<dbReference type="GO" id="GO:0042597">
    <property type="term" value="C:periplasmic space"/>
    <property type="evidence" value="ECO:0007669"/>
    <property type="project" value="InterPro"/>
</dbReference>
<dbReference type="GO" id="GO:0016829">
    <property type="term" value="F:lyase activity"/>
    <property type="evidence" value="ECO:0007669"/>
    <property type="project" value="UniProtKB-KW"/>
</dbReference>
<dbReference type="EMBL" id="JAPVEA010000008">
    <property type="protein sequence ID" value="KAJ5440237.1"/>
    <property type="molecule type" value="Genomic_DNA"/>
</dbReference>
<evidence type="ECO:0000256" key="4">
    <source>
        <dbReference type="SAM" id="SignalP"/>
    </source>
</evidence>
<evidence type="ECO:0000256" key="1">
    <source>
        <dbReference type="ARBA" id="ARBA00022729"/>
    </source>
</evidence>
<evidence type="ECO:0000256" key="3">
    <source>
        <dbReference type="SAM" id="MobiDB-lite"/>
    </source>
</evidence>
<reference evidence="6" key="1">
    <citation type="submission" date="2022-12" db="EMBL/GenBank/DDBJ databases">
        <authorList>
            <person name="Petersen C."/>
        </authorList>
    </citation>
    <scope>NUCLEOTIDE SEQUENCE</scope>
    <source>
        <strain evidence="6">IBT 16125</strain>
    </source>
</reference>
<feature type="signal peptide" evidence="4">
    <location>
        <begin position="1"/>
        <end position="25"/>
    </location>
</feature>
<dbReference type="RefSeq" id="XP_056763466.1">
    <property type="nucleotide sequence ID" value="XM_056914617.1"/>
</dbReference>
<feature type="chain" id="PRO_5041945977" description="Alginate lyase domain-containing protein" evidence="4">
    <location>
        <begin position="26"/>
        <end position="503"/>
    </location>
</feature>
<feature type="compositionally biased region" description="Basic residues" evidence="3">
    <location>
        <begin position="470"/>
        <end position="483"/>
    </location>
</feature>
<dbReference type="SUPFAM" id="SSF48230">
    <property type="entry name" value="Chondroitin AC/alginate lyase"/>
    <property type="match status" value="1"/>
</dbReference>
<protein>
    <recommendedName>
        <fullName evidence="5">Alginate lyase domain-containing protein</fullName>
    </recommendedName>
</protein>
<evidence type="ECO:0000313" key="7">
    <source>
        <dbReference type="Proteomes" id="UP001213681"/>
    </source>
</evidence>
<dbReference type="AlphaFoldDB" id="A0AAD6C0R8"/>
<sequence>MKALKFLLPLLPLVSSFSHPGLVVAESDLTRLRGKLSAELDPWQACWNKLVSMPPANIPYTPQAVSSVDRDNEANADLLWQDAAAAFTLALRWRVEGNTSYADAATAILTSWSEKLISIGTNDDQYLVAGLQGHQLANAGELLRDYIPFRENGLDKFRTMMVHVFLAKNIYFLEHRDGSEHNVKHFFANWELAQVASILAIGVLTDNTTTWNFAVDYFKNGTGNGAINNAITNIVQEPGTGNPLGQGQEEGRDQGHSALDFALLGVIGQQAWNQGEDLFAYNNSRILLGLVYPISINVIIFFSPTHRAEYFARYNLGYDVPFEPYTNGIVSYTEISHASRGDVRWAWEVLYNHYVMIKGQKAPWTTQYLNKTYETFGGFEPGSGSSGSPRVSGNYDTLGWGTLLYHLNESDVTLIRDSSTTGSAIHRSSTPATSLVKIQEATTSIPVNSDFLLVSATAVPASTGKPYSKEHHHGHHHHNHHNHHDYNSVSQGPGSCPSLPKNQ</sequence>
<dbReference type="GeneID" id="81604860"/>
<evidence type="ECO:0000313" key="6">
    <source>
        <dbReference type="EMBL" id="KAJ5440237.1"/>
    </source>
</evidence>
<comment type="caution">
    <text evidence="6">The sequence shown here is derived from an EMBL/GenBank/DDBJ whole genome shotgun (WGS) entry which is preliminary data.</text>
</comment>